<dbReference type="STRING" id="554055.A0A2P6VBT6"/>
<evidence type="ECO:0000313" key="3">
    <source>
        <dbReference type="Proteomes" id="UP000239649"/>
    </source>
</evidence>
<feature type="compositionally biased region" description="Low complexity" evidence="1">
    <location>
        <begin position="133"/>
        <end position="144"/>
    </location>
</feature>
<feature type="compositionally biased region" description="Low complexity" evidence="1">
    <location>
        <begin position="78"/>
        <end position="112"/>
    </location>
</feature>
<organism evidence="2 3">
    <name type="scientific">Micractinium conductrix</name>
    <dbReference type="NCBI Taxonomy" id="554055"/>
    <lineage>
        <taxon>Eukaryota</taxon>
        <taxon>Viridiplantae</taxon>
        <taxon>Chlorophyta</taxon>
        <taxon>core chlorophytes</taxon>
        <taxon>Trebouxiophyceae</taxon>
        <taxon>Chlorellales</taxon>
        <taxon>Chlorellaceae</taxon>
        <taxon>Chlorella clade</taxon>
        <taxon>Micractinium</taxon>
    </lineage>
</organism>
<dbReference type="InterPro" id="IPR021503">
    <property type="entry name" value="DUF3110"/>
</dbReference>
<dbReference type="Pfam" id="PF11360">
    <property type="entry name" value="DUF3110"/>
    <property type="match status" value="1"/>
</dbReference>
<sequence length="376" mass="40591">MACTAALSGRATFTFCRVNTSSRTHQRRQQACVVRCSLQDEFKRQLLGLSNGTAGSPAERRKDLSASTSGRVGGADVSAAASSSSSQQQQPPTSQQQQPTQQPPSSSQQAGLQPPPAPESEHAGTQEQPGERPALGNPLLPLLPLGEEPGYHPLEFCPSSQIELDWGVGGADEPWLGPSALDRSRCFVILFGVGRAETEGIYSLRAVAKDDGLPVDTIVAFEAEDDAMRYATLLEATMDHEPTVWPIEWGELLEFCTSAGYRCRLEPAGSLLIPPDYNVGMTDWEKSLKLRKGEFSVLGAEPSSQTAPTSQSTLFPPGWAYEAFDAPWASEQPAQLQDEDELAVAQLSAIIDSQLSSEEALARMKASFERLLPQDE</sequence>
<reference evidence="2 3" key="1">
    <citation type="journal article" date="2018" name="Plant J.">
        <title>Genome sequences of Chlorella sorokiniana UTEX 1602 and Micractinium conductrix SAG 241.80: implications to maltose excretion by a green alga.</title>
        <authorList>
            <person name="Arriola M.B."/>
            <person name="Velmurugan N."/>
            <person name="Zhang Y."/>
            <person name="Plunkett M.H."/>
            <person name="Hondzo H."/>
            <person name="Barney B.M."/>
        </authorList>
    </citation>
    <scope>NUCLEOTIDE SEQUENCE [LARGE SCALE GENOMIC DNA]</scope>
    <source>
        <strain evidence="2 3">SAG 241.80</strain>
    </source>
</reference>
<dbReference type="Proteomes" id="UP000239649">
    <property type="component" value="Unassembled WGS sequence"/>
</dbReference>
<comment type="caution">
    <text evidence="2">The sequence shown here is derived from an EMBL/GenBank/DDBJ whole genome shotgun (WGS) entry which is preliminary data.</text>
</comment>
<feature type="region of interest" description="Disordered" evidence="1">
    <location>
        <begin position="49"/>
        <end position="144"/>
    </location>
</feature>
<evidence type="ECO:0000256" key="1">
    <source>
        <dbReference type="SAM" id="MobiDB-lite"/>
    </source>
</evidence>
<proteinExistence type="predicted"/>
<dbReference type="AlphaFoldDB" id="A0A2P6VBT6"/>
<dbReference type="OrthoDB" id="515121at2759"/>
<evidence type="ECO:0000313" key="2">
    <source>
        <dbReference type="EMBL" id="PSC71555.1"/>
    </source>
</evidence>
<dbReference type="EMBL" id="LHPF02000014">
    <property type="protein sequence ID" value="PSC71555.1"/>
    <property type="molecule type" value="Genomic_DNA"/>
</dbReference>
<accession>A0A2P6VBT6</accession>
<name>A0A2P6VBT6_9CHLO</name>
<gene>
    <name evidence="2" type="ORF">C2E20_5127</name>
</gene>
<keyword evidence="3" id="KW-1185">Reference proteome</keyword>
<protein>
    <submittedName>
        <fullName evidence="2">Uncharacterized protein</fullName>
    </submittedName>
</protein>